<dbReference type="Gene3D" id="3.60.10.10">
    <property type="entry name" value="Endonuclease/exonuclease/phosphatase"/>
    <property type="match status" value="1"/>
</dbReference>
<dbReference type="AlphaFoldDB" id="A0A183TH39"/>
<organism evidence="3">
    <name type="scientific">Schistocephalus solidus</name>
    <name type="common">Tapeworm</name>
    <dbReference type="NCBI Taxonomy" id="70667"/>
    <lineage>
        <taxon>Eukaryota</taxon>
        <taxon>Metazoa</taxon>
        <taxon>Spiralia</taxon>
        <taxon>Lophotrochozoa</taxon>
        <taxon>Platyhelminthes</taxon>
        <taxon>Cestoda</taxon>
        <taxon>Eucestoda</taxon>
        <taxon>Diphyllobothriidea</taxon>
        <taxon>Diphyllobothriidae</taxon>
        <taxon>Schistocephalus</taxon>
    </lineage>
</organism>
<keyword evidence="2" id="KW-1185">Reference proteome</keyword>
<gene>
    <name evidence="1" type="ORF">SSLN_LOCUS15787</name>
</gene>
<evidence type="ECO:0000313" key="3">
    <source>
        <dbReference type="WBParaSite" id="SSLN_0001639001-mRNA-1"/>
    </source>
</evidence>
<accession>A0A183TH39</accession>
<dbReference type="WBParaSite" id="SSLN_0001639001-mRNA-1">
    <property type="protein sequence ID" value="SSLN_0001639001-mRNA-1"/>
    <property type="gene ID" value="SSLN_0001639001"/>
</dbReference>
<dbReference type="EMBL" id="UYSU01040289">
    <property type="protein sequence ID" value="VDM02173.1"/>
    <property type="molecule type" value="Genomic_DNA"/>
</dbReference>
<dbReference type="InterPro" id="IPR036691">
    <property type="entry name" value="Endo/exonu/phosph_ase_sf"/>
</dbReference>
<evidence type="ECO:0000313" key="2">
    <source>
        <dbReference type="Proteomes" id="UP000275846"/>
    </source>
</evidence>
<dbReference type="Proteomes" id="UP000275846">
    <property type="component" value="Unassembled WGS sequence"/>
</dbReference>
<proteinExistence type="predicted"/>
<reference evidence="1 2" key="2">
    <citation type="submission" date="2018-11" db="EMBL/GenBank/DDBJ databases">
        <authorList>
            <consortium name="Pathogen Informatics"/>
        </authorList>
    </citation>
    <scope>NUCLEOTIDE SEQUENCE [LARGE SCALE GENOMIC DNA]</scope>
    <source>
        <strain evidence="1 2">NST_G2</strain>
    </source>
</reference>
<name>A0A183TH39_SCHSO</name>
<sequence length="120" mass="13486">MILRPEKRNKLVARKLARHKVDIAALSLTRLSEQGQLEVVVGYTFFMSGCLKADRREASVTFVIKNNSVGRLLCLPQDSNDRLMKPRLLLREVKCVTIISAYVSPPPLPHPVISSDEMIS</sequence>
<reference evidence="3" key="1">
    <citation type="submission" date="2016-06" db="UniProtKB">
        <authorList>
            <consortium name="WormBaseParasite"/>
        </authorList>
    </citation>
    <scope>IDENTIFICATION</scope>
</reference>
<evidence type="ECO:0000313" key="1">
    <source>
        <dbReference type="EMBL" id="VDM02173.1"/>
    </source>
</evidence>
<protein>
    <submittedName>
        <fullName evidence="3">LysR_substrate domain-containing protein</fullName>
    </submittedName>
</protein>